<keyword evidence="2" id="KW-1185">Reference proteome</keyword>
<name>A0ACB8CRQ4_DERSI</name>
<sequence length="217" mass="23468">MRASTSSLDGESRWPQGLVAVPERMGTIKDLSRFDAQFFGVPPRQANVMDPQLRLLLETSYEAIVDAGYDPSTMRGHRVGVFAGCILSETRVALNVDVDEVDGHTLVDNLSAMLANRVSYAFDFNGPSITVDTASSSTMTALNQAVLALRSGQCTAAIVGGANLILDPVTTLNEVRLGILSRDGKCKSFDSRGECYRIILQDNDFQRPSPALVVRSP</sequence>
<comment type="caution">
    <text evidence="1">The sequence shown here is derived from an EMBL/GenBank/DDBJ whole genome shotgun (WGS) entry which is preliminary data.</text>
</comment>
<dbReference type="EMBL" id="CM023474">
    <property type="protein sequence ID" value="KAH7949702.1"/>
    <property type="molecule type" value="Genomic_DNA"/>
</dbReference>
<accession>A0ACB8CRQ4</accession>
<dbReference type="Proteomes" id="UP000821865">
    <property type="component" value="Chromosome 5"/>
</dbReference>
<gene>
    <name evidence="1" type="ORF">HPB49_014133</name>
</gene>
<protein>
    <submittedName>
        <fullName evidence="1">Uncharacterized protein</fullName>
    </submittedName>
</protein>
<evidence type="ECO:0000313" key="1">
    <source>
        <dbReference type="EMBL" id="KAH7949702.1"/>
    </source>
</evidence>
<proteinExistence type="predicted"/>
<organism evidence="1 2">
    <name type="scientific">Dermacentor silvarum</name>
    <name type="common">Tick</name>
    <dbReference type="NCBI Taxonomy" id="543639"/>
    <lineage>
        <taxon>Eukaryota</taxon>
        <taxon>Metazoa</taxon>
        <taxon>Ecdysozoa</taxon>
        <taxon>Arthropoda</taxon>
        <taxon>Chelicerata</taxon>
        <taxon>Arachnida</taxon>
        <taxon>Acari</taxon>
        <taxon>Parasitiformes</taxon>
        <taxon>Ixodida</taxon>
        <taxon>Ixodoidea</taxon>
        <taxon>Ixodidae</taxon>
        <taxon>Rhipicephalinae</taxon>
        <taxon>Dermacentor</taxon>
    </lineage>
</organism>
<reference evidence="1" key="1">
    <citation type="submission" date="2020-05" db="EMBL/GenBank/DDBJ databases">
        <title>Large-scale comparative analyses of tick genomes elucidate their genetic diversity and vector capacities.</title>
        <authorList>
            <person name="Jia N."/>
            <person name="Wang J."/>
            <person name="Shi W."/>
            <person name="Du L."/>
            <person name="Sun Y."/>
            <person name="Zhan W."/>
            <person name="Jiang J."/>
            <person name="Wang Q."/>
            <person name="Zhang B."/>
            <person name="Ji P."/>
            <person name="Sakyi L.B."/>
            <person name="Cui X."/>
            <person name="Yuan T."/>
            <person name="Jiang B."/>
            <person name="Yang W."/>
            <person name="Lam T.T.-Y."/>
            <person name="Chang Q."/>
            <person name="Ding S."/>
            <person name="Wang X."/>
            <person name="Zhu J."/>
            <person name="Ruan X."/>
            <person name="Zhao L."/>
            <person name="Wei J."/>
            <person name="Que T."/>
            <person name="Du C."/>
            <person name="Cheng J."/>
            <person name="Dai P."/>
            <person name="Han X."/>
            <person name="Huang E."/>
            <person name="Gao Y."/>
            <person name="Liu J."/>
            <person name="Shao H."/>
            <person name="Ye R."/>
            <person name="Li L."/>
            <person name="Wei W."/>
            <person name="Wang X."/>
            <person name="Wang C."/>
            <person name="Yang T."/>
            <person name="Huo Q."/>
            <person name="Li W."/>
            <person name="Guo W."/>
            <person name="Chen H."/>
            <person name="Zhou L."/>
            <person name="Ni X."/>
            <person name="Tian J."/>
            <person name="Zhou Y."/>
            <person name="Sheng Y."/>
            <person name="Liu T."/>
            <person name="Pan Y."/>
            <person name="Xia L."/>
            <person name="Li J."/>
            <person name="Zhao F."/>
            <person name="Cao W."/>
        </authorList>
    </citation>
    <scope>NUCLEOTIDE SEQUENCE</scope>
    <source>
        <strain evidence="1">Dsil-2018</strain>
    </source>
</reference>
<evidence type="ECO:0000313" key="2">
    <source>
        <dbReference type="Proteomes" id="UP000821865"/>
    </source>
</evidence>